<protein>
    <submittedName>
        <fullName evidence="1">Uncharacterized protein</fullName>
    </submittedName>
</protein>
<gene>
    <name evidence="1" type="ordered locus">MYPU_4920</name>
</gene>
<dbReference type="EMBL" id="AL445564">
    <property type="protein sequence ID" value="CAC13665.1"/>
    <property type="molecule type" value="Genomic_DNA"/>
</dbReference>
<dbReference type="HOGENOM" id="CLU_670531_0_0_14"/>
<name>Q98Q76_MYCPU</name>
<evidence type="ECO:0000313" key="1">
    <source>
        <dbReference type="EMBL" id="CAC13665.1"/>
    </source>
</evidence>
<dbReference type="KEGG" id="mpu:MYPU_4920"/>
<keyword evidence="2" id="KW-1185">Reference proteome</keyword>
<dbReference type="AlphaFoldDB" id="Q98Q76"/>
<accession>Q98Q76</accession>
<sequence length="410" mass="48819">MIMNKIKTFLEIGDFEISLFSYFKFSDSSEPVLILSKSCPILEKELDELKPFFLDYKNEFFKLTKTQLEILDISLRGESFEHKYQNFEIHEKIINKNVTKSLIEIIIKKAESRFKNLYPNRYLIAINPMSYIIEKENGEQKVYDTPLFQESKIASLKLRASVESISDIKINLFINFLKNINIKVNKIQNYDSLVSEAISKDSENEFVNVHVDEIWTIISIRKNNKLIFSKRLKNGYKHLLNILKKSHVLLKMEHKDVEKYFELINAYSNSYLDQNNKATLLTNPNIDPKRILDYVNYFFKKFFNEIKIKIDEILSKFKIKLDNLIFTGKFQNLNILKHYFKVDLGDFNVSEFDWNLYEHANFNHYSLIGFSKLNYPHFEDDGKTYTLPNIFYQNFSYNKQEEYNDSKFIN</sequence>
<dbReference type="PIR" id="D90573">
    <property type="entry name" value="D90573"/>
</dbReference>
<dbReference type="Proteomes" id="UP000000528">
    <property type="component" value="Chromosome"/>
</dbReference>
<organism evidence="2">
    <name type="scientific">Mycoplasmopsis pulmonis (strain UAB CTIP)</name>
    <name type="common">Mycoplasma pulmonis</name>
    <dbReference type="NCBI Taxonomy" id="272635"/>
    <lineage>
        <taxon>Bacteria</taxon>
        <taxon>Bacillati</taxon>
        <taxon>Mycoplasmatota</taxon>
        <taxon>Mycoplasmoidales</taxon>
        <taxon>Metamycoplasmataceae</taxon>
        <taxon>Mycoplasmopsis</taxon>
    </lineage>
</organism>
<evidence type="ECO:0000313" key="2">
    <source>
        <dbReference type="Proteomes" id="UP000000528"/>
    </source>
</evidence>
<reference evidence="1 2" key="1">
    <citation type="journal article" date="2001" name="Nucleic Acids Res.">
        <title>The complete genome sequence of the murine respiratory pathogen Mycoplasma pulmonis.</title>
        <authorList>
            <person name="Chambaud I."/>
            <person name="Heilig R."/>
            <person name="Ferris S."/>
            <person name="Barbe V."/>
            <person name="Samson D."/>
            <person name="Galisson F."/>
            <person name="Moszer I."/>
            <person name="Dybvig K."/>
            <person name="Wroblewski H."/>
            <person name="Viari A."/>
            <person name="Rocha E.P.C."/>
            <person name="Blanchard A."/>
        </authorList>
    </citation>
    <scope>NUCLEOTIDE SEQUENCE [LARGE SCALE GENOMIC DNA]</scope>
    <source>
        <strain evidence="1 2">UAB CTIP</strain>
    </source>
</reference>
<dbReference type="STRING" id="272635.gene:17577093"/>
<proteinExistence type="predicted"/>